<dbReference type="EMBL" id="JAGIOH010000001">
    <property type="protein sequence ID" value="MBP2406145.1"/>
    <property type="molecule type" value="Genomic_DNA"/>
</dbReference>
<feature type="region of interest" description="Disordered" evidence="1">
    <location>
        <begin position="1"/>
        <end position="38"/>
    </location>
</feature>
<proteinExistence type="predicted"/>
<gene>
    <name evidence="2" type="ORF">JO379_005614</name>
</gene>
<comment type="caution">
    <text evidence="2">The sequence shown here is derived from an EMBL/GenBank/DDBJ whole genome shotgun (WGS) entry which is preliminary data.</text>
</comment>
<accession>A0ABS4YCB9</accession>
<organism evidence="2 3">
    <name type="scientific">Streptomyces syringium</name>
    <dbReference type="NCBI Taxonomy" id="76729"/>
    <lineage>
        <taxon>Bacteria</taxon>
        <taxon>Bacillati</taxon>
        <taxon>Actinomycetota</taxon>
        <taxon>Actinomycetes</taxon>
        <taxon>Kitasatosporales</taxon>
        <taxon>Streptomycetaceae</taxon>
        <taxon>Streptomyces</taxon>
    </lineage>
</organism>
<name>A0ABS4YCB9_9ACTN</name>
<reference evidence="2 3" key="1">
    <citation type="submission" date="2021-03" db="EMBL/GenBank/DDBJ databases">
        <title>Sequencing the genomes of 1000 actinobacteria strains.</title>
        <authorList>
            <person name="Klenk H.-P."/>
        </authorList>
    </citation>
    <scope>NUCLEOTIDE SEQUENCE [LARGE SCALE GENOMIC DNA]</scope>
    <source>
        <strain evidence="2 3">DSM 41480</strain>
    </source>
</reference>
<evidence type="ECO:0000313" key="3">
    <source>
        <dbReference type="Proteomes" id="UP001519291"/>
    </source>
</evidence>
<dbReference type="Proteomes" id="UP001519291">
    <property type="component" value="Unassembled WGS sequence"/>
</dbReference>
<sequence>MPVARKFRVNALTGAPGTDDAGSKAVPEHEGAPAHART</sequence>
<protein>
    <submittedName>
        <fullName evidence="2">Uncharacterized protein</fullName>
    </submittedName>
</protein>
<evidence type="ECO:0000256" key="1">
    <source>
        <dbReference type="SAM" id="MobiDB-lite"/>
    </source>
</evidence>
<keyword evidence="3" id="KW-1185">Reference proteome</keyword>
<evidence type="ECO:0000313" key="2">
    <source>
        <dbReference type="EMBL" id="MBP2406145.1"/>
    </source>
</evidence>